<protein>
    <submittedName>
        <fullName evidence="3">Uncharacterized protein</fullName>
    </submittedName>
</protein>
<evidence type="ECO:0000256" key="1">
    <source>
        <dbReference type="SAM" id="Coils"/>
    </source>
</evidence>
<evidence type="ECO:0000256" key="2">
    <source>
        <dbReference type="SAM" id="MobiDB-lite"/>
    </source>
</evidence>
<dbReference type="EMBL" id="JANBPK010001502">
    <property type="protein sequence ID" value="KAJ2922260.1"/>
    <property type="molecule type" value="Genomic_DNA"/>
</dbReference>
<dbReference type="Proteomes" id="UP001140091">
    <property type="component" value="Unassembled WGS sequence"/>
</dbReference>
<feature type="compositionally biased region" description="Gly residues" evidence="2">
    <location>
        <begin position="150"/>
        <end position="161"/>
    </location>
</feature>
<proteinExistence type="predicted"/>
<feature type="non-terminal residue" evidence="3">
    <location>
        <position position="682"/>
    </location>
</feature>
<sequence>MMLNNRPHHFNAAIQWRPFSNNYIGKSTFELPNRLFRILLQPLLSVMQMPRTGSTGSNSPGRLKSMLSHASEKIGFSARKDKDQDSHYKPSARNSTKHGQTRLPPAAQYSSSSDSSGSQYHDAQADAPMEDLGGSRSIPGYGEHGTDTRSGGGATSGGGIHRPGMSPERYLDRIRQLEGNLEKEKARTAERGKTIQGLMETVQSQKIDIEKISRDYDRLVAEKQDLQGTWGVQKRDLEMMVRRRDVTIGQRNAEIQDLEMEYKKEVNCRREWVIRNQALEKAQREAMEEAGRERMQNEELTRELAVQKKELGMIIRRLEATVDKRNTEIQDLKTDYKEESNRRRELGIRIQALEKAQREATEEADKERMQMKELKRELAATQRHTDNTMKLLKTRTEELTAAQAFLTTADECSGADLARMVAQLNDDISHCCVLMAEAVIEPDALGDTPDEGVIQEVVKDLSGFGWTEAQIRRLHPNVLKQDTTLFEAMVQNIFVCWCHRLVSSFCYDSRTMDRYFQELWDGIATSTDAIIAKNWLSMTHSQLKKNRFDESQVIRSLASMMFAVGWRATTPQKTDFAHRVEEKVGDICANALKVKEIATQKILSADVRLFNHAPGTPYNLATMEDVYGSGKEPEKANLGQPVLCSTGLGVRYAVMHPPSSGRERSWNVILKSKVVLASEVEI</sequence>
<gene>
    <name evidence="3" type="ORF">H1R20_g14833</name>
</gene>
<dbReference type="AlphaFoldDB" id="A0A9W8IT55"/>
<keyword evidence="1" id="KW-0175">Coiled coil</keyword>
<comment type="caution">
    <text evidence="3">The sequence shown here is derived from an EMBL/GenBank/DDBJ whole genome shotgun (WGS) entry which is preliminary data.</text>
</comment>
<feature type="region of interest" description="Disordered" evidence="2">
    <location>
        <begin position="76"/>
        <end position="167"/>
    </location>
</feature>
<organism evidence="3 4">
    <name type="scientific">Candolleomyces eurysporus</name>
    <dbReference type="NCBI Taxonomy" id="2828524"/>
    <lineage>
        <taxon>Eukaryota</taxon>
        <taxon>Fungi</taxon>
        <taxon>Dikarya</taxon>
        <taxon>Basidiomycota</taxon>
        <taxon>Agaricomycotina</taxon>
        <taxon>Agaricomycetes</taxon>
        <taxon>Agaricomycetidae</taxon>
        <taxon>Agaricales</taxon>
        <taxon>Agaricineae</taxon>
        <taxon>Psathyrellaceae</taxon>
        <taxon>Candolleomyces</taxon>
    </lineage>
</organism>
<accession>A0A9W8IT55</accession>
<feature type="compositionally biased region" description="Basic and acidic residues" evidence="2">
    <location>
        <begin position="78"/>
        <end position="88"/>
    </location>
</feature>
<feature type="coiled-coil region" evidence="1">
    <location>
        <begin position="283"/>
        <end position="384"/>
    </location>
</feature>
<reference evidence="3" key="1">
    <citation type="submission" date="2022-06" db="EMBL/GenBank/DDBJ databases">
        <title>Genome Sequence of Candolleomyces eurysporus.</title>
        <authorList>
            <person name="Buettner E."/>
        </authorList>
    </citation>
    <scope>NUCLEOTIDE SEQUENCE</scope>
    <source>
        <strain evidence="3">VTCC 930004</strain>
    </source>
</reference>
<evidence type="ECO:0000313" key="4">
    <source>
        <dbReference type="Proteomes" id="UP001140091"/>
    </source>
</evidence>
<evidence type="ECO:0000313" key="3">
    <source>
        <dbReference type="EMBL" id="KAJ2922260.1"/>
    </source>
</evidence>
<keyword evidence="4" id="KW-1185">Reference proteome</keyword>
<dbReference type="OrthoDB" id="3222645at2759"/>
<name>A0A9W8IT55_9AGAR</name>